<dbReference type="SUPFAM" id="SSF51197">
    <property type="entry name" value="Clavaminate synthase-like"/>
    <property type="match status" value="1"/>
</dbReference>
<feature type="domain" description="Fe2OG dioxygenase" evidence="2">
    <location>
        <begin position="85"/>
        <end position="225"/>
    </location>
</feature>
<dbReference type="EMBL" id="HBIN01005128">
    <property type="protein sequence ID" value="CAE0433364.1"/>
    <property type="molecule type" value="Transcribed_RNA"/>
</dbReference>
<dbReference type="InterPro" id="IPR027443">
    <property type="entry name" value="IPNS-like_sf"/>
</dbReference>
<accession>A0A7S3LJM8</accession>
<dbReference type="InterPro" id="IPR005123">
    <property type="entry name" value="Oxoglu/Fe-dep_dioxygenase_dom"/>
</dbReference>
<dbReference type="InterPro" id="IPR050231">
    <property type="entry name" value="Iron_ascorbate_oxido_reductase"/>
</dbReference>
<name>A0A7S3LJM8_9STRA</name>
<comment type="similarity">
    <text evidence="1">Belongs to the iron/ascorbate-dependent oxidoreductase family.</text>
</comment>
<protein>
    <recommendedName>
        <fullName evidence="2">Fe2OG dioxygenase domain-containing protein</fullName>
    </recommendedName>
</protein>
<dbReference type="InterPro" id="IPR044861">
    <property type="entry name" value="IPNS-like_FE2OG_OXY"/>
</dbReference>
<proteinExistence type="inferred from homology"/>
<keyword evidence="1" id="KW-0479">Metal-binding</keyword>
<reference evidence="3" key="1">
    <citation type="submission" date="2021-01" db="EMBL/GenBank/DDBJ databases">
        <authorList>
            <person name="Corre E."/>
            <person name="Pelletier E."/>
            <person name="Niang G."/>
            <person name="Scheremetjew M."/>
            <person name="Finn R."/>
            <person name="Kale V."/>
            <person name="Holt S."/>
            <person name="Cochrane G."/>
            <person name="Meng A."/>
            <person name="Brown T."/>
            <person name="Cohen L."/>
        </authorList>
    </citation>
    <scope>NUCLEOTIDE SEQUENCE</scope>
    <source>
        <strain evidence="3">GSBS06</strain>
    </source>
</reference>
<dbReference type="GO" id="GO:0016491">
    <property type="term" value="F:oxidoreductase activity"/>
    <property type="evidence" value="ECO:0007669"/>
    <property type="project" value="UniProtKB-KW"/>
</dbReference>
<dbReference type="GO" id="GO:0046872">
    <property type="term" value="F:metal ion binding"/>
    <property type="evidence" value="ECO:0007669"/>
    <property type="project" value="UniProtKB-KW"/>
</dbReference>
<evidence type="ECO:0000259" key="2">
    <source>
        <dbReference type="PROSITE" id="PS51471"/>
    </source>
</evidence>
<evidence type="ECO:0000256" key="1">
    <source>
        <dbReference type="RuleBase" id="RU003682"/>
    </source>
</evidence>
<dbReference type="AlphaFoldDB" id="A0A7S3LJM8"/>
<keyword evidence="1" id="KW-0560">Oxidoreductase</keyword>
<keyword evidence="1" id="KW-0408">Iron</keyword>
<organism evidence="3">
    <name type="scientific">Aplanochytrium stocchinoi</name>
    <dbReference type="NCBI Taxonomy" id="215587"/>
    <lineage>
        <taxon>Eukaryota</taxon>
        <taxon>Sar</taxon>
        <taxon>Stramenopiles</taxon>
        <taxon>Bigyra</taxon>
        <taxon>Labyrinthulomycetes</taxon>
        <taxon>Thraustochytrida</taxon>
        <taxon>Thraustochytriidae</taxon>
        <taxon>Aplanochytrium</taxon>
    </lineage>
</organism>
<dbReference type="Pfam" id="PF03171">
    <property type="entry name" value="2OG-FeII_Oxy"/>
    <property type="match status" value="1"/>
</dbReference>
<gene>
    <name evidence="3" type="ORF">ASTO00021_LOCUS3685</name>
</gene>
<evidence type="ECO:0000313" key="3">
    <source>
        <dbReference type="EMBL" id="CAE0433364.1"/>
    </source>
</evidence>
<dbReference type="PANTHER" id="PTHR47990">
    <property type="entry name" value="2-OXOGLUTARATE (2OG) AND FE(II)-DEPENDENT OXYGENASE SUPERFAMILY PROTEIN-RELATED"/>
    <property type="match status" value="1"/>
</dbReference>
<dbReference type="PROSITE" id="PS51471">
    <property type="entry name" value="FE2OG_OXY"/>
    <property type="match status" value="1"/>
</dbReference>
<sequence length="261" mass="29683">MEQDICHSIIRNFLVALENEVTSMDDMPWPESNMFEANNFNALQFRKVVSEYMTEMERLARRMLPLYAVALGVPENYFEPAFKSPTMRMRLSMYPALPLAKRVEEEGIKEVAIFERQFGIAPHVDTTFFTILATSGPGLVVGFDKARLEKKLNEDIIGSNEFIEWVKIPFVEGTLLVNTGQLLRQLTNDTWIAARHYAVNPVRTSAVKSENHPNSRFSIPFFFNATASYPLKVISTFCSNDNPPKYPPLAYNKSQGVTQGE</sequence>
<dbReference type="Gene3D" id="2.60.120.330">
    <property type="entry name" value="B-lactam Antibiotic, Isopenicillin N Synthase, Chain"/>
    <property type="match status" value="1"/>
</dbReference>